<accession>A0AAW2XKY6</accession>
<comment type="caution">
    <text evidence="2">The sequence shown here is derived from an EMBL/GenBank/DDBJ whole genome shotgun (WGS) entry which is preliminary data.</text>
</comment>
<reference evidence="2" key="2">
    <citation type="journal article" date="2024" name="Plant">
        <title>Genomic evolution and insights into agronomic trait innovations of Sesamum species.</title>
        <authorList>
            <person name="Miao H."/>
            <person name="Wang L."/>
            <person name="Qu L."/>
            <person name="Liu H."/>
            <person name="Sun Y."/>
            <person name="Le M."/>
            <person name="Wang Q."/>
            <person name="Wei S."/>
            <person name="Zheng Y."/>
            <person name="Lin W."/>
            <person name="Duan Y."/>
            <person name="Cao H."/>
            <person name="Xiong S."/>
            <person name="Wang X."/>
            <person name="Wei L."/>
            <person name="Li C."/>
            <person name="Ma Q."/>
            <person name="Ju M."/>
            <person name="Zhao R."/>
            <person name="Li G."/>
            <person name="Mu C."/>
            <person name="Tian Q."/>
            <person name="Mei H."/>
            <person name="Zhang T."/>
            <person name="Gao T."/>
            <person name="Zhang H."/>
        </authorList>
    </citation>
    <scope>NUCLEOTIDE SEQUENCE</scope>
    <source>
        <strain evidence="2">KEN1</strain>
    </source>
</reference>
<reference evidence="2" key="1">
    <citation type="submission" date="2020-06" db="EMBL/GenBank/DDBJ databases">
        <authorList>
            <person name="Li T."/>
            <person name="Hu X."/>
            <person name="Zhang T."/>
            <person name="Song X."/>
            <person name="Zhang H."/>
            <person name="Dai N."/>
            <person name="Sheng W."/>
            <person name="Hou X."/>
            <person name="Wei L."/>
        </authorList>
    </citation>
    <scope>NUCLEOTIDE SEQUENCE</scope>
    <source>
        <strain evidence="2">KEN1</strain>
        <tissue evidence="2">Leaf</tissue>
    </source>
</reference>
<dbReference type="AlphaFoldDB" id="A0AAW2XKY6"/>
<proteinExistence type="predicted"/>
<organism evidence="2">
    <name type="scientific">Sesamum latifolium</name>
    <dbReference type="NCBI Taxonomy" id="2727402"/>
    <lineage>
        <taxon>Eukaryota</taxon>
        <taxon>Viridiplantae</taxon>
        <taxon>Streptophyta</taxon>
        <taxon>Embryophyta</taxon>
        <taxon>Tracheophyta</taxon>
        <taxon>Spermatophyta</taxon>
        <taxon>Magnoliopsida</taxon>
        <taxon>eudicotyledons</taxon>
        <taxon>Gunneridae</taxon>
        <taxon>Pentapetalae</taxon>
        <taxon>asterids</taxon>
        <taxon>lamiids</taxon>
        <taxon>Lamiales</taxon>
        <taxon>Pedaliaceae</taxon>
        <taxon>Sesamum</taxon>
    </lineage>
</organism>
<protein>
    <recommendedName>
        <fullName evidence="1">DUF4283 domain-containing protein</fullName>
    </recommendedName>
</protein>
<feature type="domain" description="DUF4283" evidence="1">
    <location>
        <begin position="37"/>
        <end position="112"/>
    </location>
</feature>
<dbReference type="InterPro" id="IPR025558">
    <property type="entry name" value="DUF4283"/>
</dbReference>
<sequence length="147" mass="16474">MGGVEADLERLTKGWKLTDDEEDGVSLPSGLWEANREPLKLCLVGRVLSVKSFWFEALSTSLQSMLLPVKGMEVKPLPDGRFLIRFNHVIDKQRTVDGCPWNFEKNLIILKSIGETENTMHVALNSCDFFVHVLDIPLSMMNLGSLG</sequence>
<gene>
    <name evidence="2" type="ORF">Slati_0819600</name>
</gene>
<dbReference type="Pfam" id="PF14111">
    <property type="entry name" value="DUF4283"/>
    <property type="match status" value="1"/>
</dbReference>
<evidence type="ECO:0000259" key="1">
    <source>
        <dbReference type="Pfam" id="PF14111"/>
    </source>
</evidence>
<evidence type="ECO:0000313" key="2">
    <source>
        <dbReference type="EMBL" id="KAL0454804.1"/>
    </source>
</evidence>
<name>A0AAW2XKY6_9LAMI</name>
<dbReference type="EMBL" id="JACGWN010000003">
    <property type="protein sequence ID" value="KAL0454804.1"/>
    <property type="molecule type" value="Genomic_DNA"/>
</dbReference>